<sequence length="441" mass="47369">MSSREEQTVTANRPAGAAREDGGVGLPSTNSTKSYWLKDPSPVLSGHRTTEELPQRSSTKGGSVVMLEAREACSGATGRNSGHCQPIICQPSSPIGDFELATFHFLKRFIREHKIPCDWHAASLWPYKLVAWVLEHLLSKFAESGKFNLQKNTPVTSVHPSQEVVSSNNNEQKKKWVVGMPLGEIIARQVLLVTNGYTAHLLPKFGDLIVPVKGQIGALLAPSSPRADGGAVKLDHSYVFLAAANDKLASGGGNRNSRDDCLAQRPYYSSDGEERKGGGGGGGELIFDGGRDFADKFGVGEWRDDSLEEPVAQYLGSSLCPPLDLTSSFPGWTGIMGYSRDQHAWVGSVPEIVGGGGKDGGLYVCAGYSGRGMPAAALSAREVVKQMIGGEDKMELPKGYRLTKELVRIADPLQTSKETFKQLVADVEQKILTDPISEGGK</sequence>
<proteinExistence type="predicted"/>
<evidence type="ECO:0000259" key="2">
    <source>
        <dbReference type="Pfam" id="PF01266"/>
    </source>
</evidence>
<feature type="region of interest" description="Disordered" evidence="1">
    <location>
        <begin position="1"/>
        <end position="61"/>
    </location>
</feature>
<keyword evidence="4" id="KW-1185">Reference proteome</keyword>
<dbReference type="Gene3D" id="3.50.50.60">
    <property type="entry name" value="FAD/NAD(P)-binding domain"/>
    <property type="match status" value="1"/>
</dbReference>
<evidence type="ECO:0000313" key="4">
    <source>
        <dbReference type="Proteomes" id="UP001283341"/>
    </source>
</evidence>
<evidence type="ECO:0000256" key="1">
    <source>
        <dbReference type="SAM" id="MobiDB-lite"/>
    </source>
</evidence>
<reference evidence="3" key="2">
    <citation type="submission" date="2023-06" db="EMBL/GenBank/DDBJ databases">
        <authorList>
            <consortium name="Lawrence Berkeley National Laboratory"/>
            <person name="Haridas S."/>
            <person name="Hensen N."/>
            <person name="Bonometti L."/>
            <person name="Westerberg I."/>
            <person name="Brannstrom I.O."/>
            <person name="Guillou S."/>
            <person name="Cros-Aarteil S."/>
            <person name="Calhoun S."/>
            <person name="Kuo A."/>
            <person name="Mondo S."/>
            <person name="Pangilinan J."/>
            <person name="Riley R."/>
            <person name="Labutti K."/>
            <person name="Andreopoulos B."/>
            <person name="Lipzen A."/>
            <person name="Chen C."/>
            <person name="Yanf M."/>
            <person name="Daum C."/>
            <person name="Ng V."/>
            <person name="Clum A."/>
            <person name="Steindorff A."/>
            <person name="Ohm R."/>
            <person name="Martin F."/>
            <person name="Silar P."/>
            <person name="Natvig D."/>
            <person name="Lalanne C."/>
            <person name="Gautier V."/>
            <person name="Ament-Velasquez S.L."/>
            <person name="Kruys A."/>
            <person name="Hutchinson M.I."/>
            <person name="Powell A.J."/>
            <person name="Barry K."/>
            <person name="Miller A.N."/>
            <person name="Grigoriev I.V."/>
            <person name="Debuchy R."/>
            <person name="Gladieux P."/>
            <person name="Thoren M.H."/>
            <person name="Johannesson H."/>
        </authorList>
    </citation>
    <scope>NUCLEOTIDE SEQUENCE</scope>
    <source>
        <strain evidence="3">CBS 118394</strain>
    </source>
</reference>
<dbReference type="PANTHER" id="PTHR13847:SF129">
    <property type="entry name" value="FAD DEPENDENT OXIDOREDUCTASE"/>
    <property type="match status" value="1"/>
</dbReference>
<dbReference type="Gene3D" id="3.30.9.10">
    <property type="entry name" value="D-Amino Acid Oxidase, subunit A, domain 2"/>
    <property type="match status" value="1"/>
</dbReference>
<feature type="region of interest" description="Disordered" evidence="1">
    <location>
        <begin position="249"/>
        <end position="281"/>
    </location>
</feature>
<dbReference type="Proteomes" id="UP001283341">
    <property type="component" value="Unassembled WGS sequence"/>
</dbReference>
<dbReference type="PANTHER" id="PTHR13847">
    <property type="entry name" value="SARCOSINE DEHYDROGENASE-RELATED"/>
    <property type="match status" value="1"/>
</dbReference>
<dbReference type="InterPro" id="IPR036188">
    <property type="entry name" value="FAD/NAD-bd_sf"/>
</dbReference>
<comment type="caution">
    <text evidence="3">The sequence shown here is derived from an EMBL/GenBank/DDBJ whole genome shotgun (WGS) entry which is preliminary data.</text>
</comment>
<feature type="domain" description="FAD dependent oxidoreductase" evidence="2">
    <location>
        <begin position="59"/>
        <end position="125"/>
    </location>
</feature>
<reference evidence="3" key="1">
    <citation type="journal article" date="2023" name="Mol. Phylogenet. Evol.">
        <title>Genome-scale phylogeny and comparative genomics of the fungal order Sordariales.</title>
        <authorList>
            <person name="Hensen N."/>
            <person name="Bonometti L."/>
            <person name="Westerberg I."/>
            <person name="Brannstrom I.O."/>
            <person name="Guillou S."/>
            <person name="Cros-Aarteil S."/>
            <person name="Calhoun S."/>
            <person name="Haridas S."/>
            <person name="Kuo A."/>
            <person name="Mondo S."/>
            <person name="Pangilinan J."/>
            <person name="Riley R."/>
            <person name="LaButti K."/>
            <person name="Andreopoulos B."/>
            <person name="Lipzen A."/>
            <person name="Chen C."/>
            <person name="Yan M."/>
            <person name="Daum C."/>
            <person name="Ng V."/>
            <person name="Clum A."/>
            <person name="Steindorff A."/>
            <person name="Ohm R.A."/>
            <person name="Martin F."/>
            <person name="Silar P."/>
            <person name="Natvig D.O."/>
            <person name="Lalanne C."/>
            <person name="Gautier V."/>
            <person name="Ament-Velasquez S.L."/>
            <person name="Kruys A."/>
            <person name="Hutchinson M.I."/>
            <person name="Powell A.J."/>
            <person name="Barry K."/>
            <person name="Miller A.N."/>
            <person name="Grigoriev I.V."/>
            <person name="Debuchy R."/>
            <person name="Gladieux P."/>
            <person name="Hiltunen Thoren M."/>
            <person name="Johannesson H."/>
        </authorList>
    </citation>
    <scope>NUCLEOTIDE SEQUENCE</scope>
    <source>
        <strain evidence="3">CBS 118394</strain>
    </source>
</reference>
<dbReference type="InterPro" id="IPR006076">
    <property type="entry name" value="FAD-dep_OxRdtase"/>
</dbReference>
<feature type="domain" description="FAD dependent oxidoreductase" evidence="2">
    <location>
        <begin position="147"/>
        <end position="384"/>
    </location>
</feature>
<name>A0AAE0MAC6_9PEZI</name>
<dbReference type="AlphaFoldDB" id="A0AAE0MAC6"/>
<accession>A0AAE0MAC6</accession>
<dbReference type="EMBL" id="JAUEDM010000002">
    <property type="protein sequence ID" value="KAK3325217.1"/>
    <property type="molecule type" value="Genomic_DNA"/>
</dbReference>
<organism evidence="3 4">
    <name type="scientific">Apodospora peruviana</name>
    <dbReference type="NCBI Taxonomy" id="516989"/>
    <lineage>
        <taxon>Eukaryota</taxon>
        <taxon>Fungi</taxon>
        <taxon>Dikarya</taxon>
        <taxon>Ascomycota</taxon>
        <taxon>Pezizomycotina</taxon>
        <taxon>Sordariomycetes</taxon>
        <taxon>Sordariomycetidae</taxon>
        <taxon>Sordariales</taxon>
        <taxon>Lasiosphaeriaceae</taxon>
        <taxon>Apodospora</taxon>
    </lineage>
</organism>
<dbReference type="GO" id="GO:0005737">
    <property type="term" value="C:cytoplasm"/>
    <property type="evidence" value="ECO:0007669"/>
    <property type="project" value="TreeGrafter"/>
</dbReference>
<dbReference type="Pfam" id="PF01266">
    <property type="entry name" value="DAO"/>
    <property type="match status" value="2"/>
</dbReference>
<gene>
    <name evidence="3" type="ORF">B0H66DRAFT_599392</name>
</gene>
<evidence type="ECO:0000313" key="3">
    <source>
        <dbReference type="EMBL" id="KAK3325217.1"/>
    </source>
</evidence>
<protein>
    <recommendedName>
        <fullName evidence="2">FAD dependent oxidoreductase domain-containing protein</fullName>
    </recommendedName>
</protein>
<dbReference type="SUPFAM" id="SSF51905">
    <property type="entry name" value="FAD/NAD(P)-binding domain"/>
    <property type="match status" value="1"/>
</dbReference>